<gene>
    <name evidence="1" type="ORF">AVDCRST_MAG92-3965</name>
</gene>
<dbReference type="EMBL" id="CADCTM010000688">
    <property type="protein sequence ID" value="CAA9286638.1"/>
    <property type="molecule type" value="Genomic_DNA"/>
</dbReference>
<sequence length="148" mass="17286">MSQAELFDFPIKELPDRYSIARSAIYVRMKRLNITPHTQGNRSYINASELELLDELHDFLVEDSSRTIDEFLKSLSTFELNELGFLPKGQLARKQTQSLTTEFVKAVEYNQGTNAAHLRERFEFLERAEAKALWRRQPCLYWHGICSV</sequence>
<proteinExistence type="predicted"/>
<organism evidence="1">
    <name type="scientific">uncultured Coleofasciculus sp</name>
    <dbReference type="NCBI Taxonomy" id="1267456"/>
    <lineage>
        <taxon>Bacteria</taxon>
        <taxon>Bacillati</taxon>
        <taxon>Cyanobacteriota</taxon>
        <taxon>Cyanophyceae</taxon>
        <taxon>Coleofasciculales</taxon>
        <taxon>Coleofasciculaceae</taxon>
        <taxon>Coleofasciculus</taxon>
        <taxon>environmental samples</taxon>
    </lineage>
</organism>
<evidence type="ECO:0000313" key="1">
    <source>
        <dbReference type="EMBL" id="CAA9286638.1"/>
    </source>
</evidence>
<protein>
    <submittedName>
        <fullName evidence="1">Uncharacterized protein</fullName>
    </submittedName>
</protein>
<accession>A0A6J4JT98</accession>
<reference evidence="1" key="1">
    <citation type="submission" date="2020-02" db="EMBL/GenBank/DDBJ databases">
        <authorList>
            <person name="Meier V. D."/>
        </authorList>
    </citation>
    <scope>NUCLEOTIDE SEQUENCE</scope>
    <source>
        <strain evidence="1">AVDCRST_MAG92</strain>
    </source>
</reference>
<dbReference type="AlphaFoldDB" id="A0A6J4JT98"/>
<name>A0A6J4JT98_9CYAN</name>